<dbReference type="FunCoup" id="B2A7L8">
    <property type="interactions" value="323"/>
</dbReference>
<dbReference type="EC" id="1.1.1.31" evidence="7"/>
<dbReference type="PIRSF" id="PIRSF000103">
    <property type="entry name" value="HIBADH"/>
    <property type="match status" value="1"/>
</dbReference>
<keyword evidence="3" id="KW-0520">NAD</keyword>
<dbReference type="Pfam" id="PF14833">
    <property type="entry name" value="NAD_binding_11"/>
    <property type="match status" value="1"/>
</dbReference>
<dbReference type="GO" id="GO:0008442">
    <property type="term" value="F:3-hydroxyisobutyrate dehydrogenase activity"/>
    <property type="evidence" value="ECO:0007669"/>
    <property type="project" value="UniProtKB-EC"/>
</dbReference>
<feature type="active site" evidence="4">
    <location>
        <position position="170"/>
    </location>
</feature>
<keyword evidence="2 7" id="KW-0560">Oxidoreductase</keyword>
<evidence type="ECO:0000256" key="3">
    <source>
        <dbReference type="ARBA" id="ARBA00023027"/>
    </source>
</evidence>
<accession>B2A7L8</accession>
<dbReference type="Gene3D" id="3.40.50.720">
    <property type="entry name" value="NAD(P)-binding Rossmann-like Domain"/>
    <property type="match status" value="1"/>
</dbReference>
<dbReference type="STRING" id="457570.Nther_2161"/>
<dbReference type="InterPro" id="IPR002204">
    <property type="entry name" value="3-OH-isobutyrate_DH-rel_CS"/>
</dbReference>
<dbReference type="InterPro" id="IPR036291">
    <property type="entry name" value="NAD(P)-bd_dom_sf"/>
</dbReference>
<dbReference type="SUPFAM" id="SSF48179">
    <property type="entry name" value="6-phosphogluconate dehydrogenase C-terminal domain-like"/>
    <property type="match status" value="1"/>
</dbReference>
<dbReference type="PANTHER" id="PTHR22981:SF7">
    <property type="entry name" value="3-HYDROXYISOBUTYRATE DEHYDROGENASE, MITOCHONDRIAL"/>
    <property type="match status" value="1"/>
</dbReference>
<dbReference type="Pfam" id="PF03446">
    <property type="entry name" value="NAD_binding_2"/>
    <property type="match status" value="1"/>
</dbReference>
<gene>
    <name evidence="7" type="ordered locus">Nther_2161</name>
</gene>
<dbReference type="SUPFAM" id="SSF51735">
    <property type="entry name" value="NAD(P)-binding Rossmann-fold domains"/>
    <property type="match status" value="1"/>
</dbReference>
<dbReference type="eggNOG" id="COG2084">
    <property type="taxonomic scope" value="Bacteria"/>
</dbReference>
<dbReference type="EMBL" id="CP001034">
    <property type="protein sequence ID" value="ACB85727.1"/>
    <property type="molecule type" value="Genomic_DNA"/>
</dbReference>
<evidence type="ECO:0000256" key="2">
    <source>
        <dbReference type="ARBA" id="ARBA00023002"/>
    </source>
</evidence>
<dbReference type="HOGENOM" id="CLU_035117_1_1_9"/>
<feature type="domain" description="3-hydroxyisobutyrate dehydrogenase-like NAD-binding" evidence="6">
    <location>
        <begin position="164"/>
        <end position="285"/>
    </location>
</feature>
<evidence type="ECO:0000313" key="7">
    <source>
        <dbReference type="EMBL" id="ACB85727.1"/>
    </source>
</evidence>
<dbReference type="Gene3D" id="1.10.1040.10">
    <property type="entry name" value="N-(1-d-carboxylethyl)-l-norvaline Dehydrogenase, domain 2"/>
    <property type="match status" value="1"/>
</dbReference>
<feature type="domain" description="6-phosphogluconate dehydrogenase NADP-binding" evidence="5">
    <location>
        <begin position="2"/>
        <end position="161"/>
    </location>
</feature>
<organism evidence="7 8">
    <name type="scientific">Natranaerobius thermophilus (strain ATCC BAA-1301 / DSM 18059 / JW/NM-WN-LF)</name>
    <dbReference type="NCBI Taxonomy" id="457570"/>
    <lineage>
        <taxon>Bacteria</taxon>
        <taxon>Bacillati</taxon>
        <taxon>Bacillota</taxon>
        <taxon>Clostridia</taxon>
        <taxon>Natranaerobiales</taxon>
        <taxon>Natranaerobiaceae</taxon>
        <taxon>Natranaerobius</taxon>
    </lineage>
</organism>
<evidence type="ECO:0000256" key="4">
    <source>
        <dbReference type="PIRSR" id="PIRSR000103-1"/>
    </source>
</evidence>
<dbReference type="InterPro" id="IPR006115">
    <property type="entry name" value="6PGDH_NADP-bd"/>
</dbReference>
<dbReference type="KEGG" id="nth:Nther_2161"/>
<dbReference type="GO" id="GO:0050661">
    <property type="term" value="F:NADP binding"/>
    <property type="evidence" value="ECO:0007669"/>
    <property type="project" value="InterPro"/>
</dbReference>
<name>B2A7L8_NATTJ</name>
<dbReference type="OrthoDB" id="9786703at2"/>
<dbReference type="PANTHER" id="PTHR22981">
    <property type="entry name" value="3-HYDROXYISOBUTYRATE DEHYDROGENASE-RELATED"/>
    <property type="match status" value="1"/>
</dbReference>
<dbReference type="Proteomes" id="UP000001683">
    <property type="component" value="Chromosome"/>
</dbReference>
<dbReference type="InterPro" id="IPR029154">
    <property type="entry name" value="HIBADH-like_NADP-bd"/>
</dbReference>
<sequence>MKVGFIGLGVMGKRMAQNILKNDYSMIVFDVDENVVQEFVDQGAEKASSPAEAAATADVVLTSLPNDSIVKKVILGESGVLEGAKENTVLIDLSSIPPKAIREVADQATKQGVEVIDAPVSGGAAGAEKGTLTVMVGGKSDVVDQARPVLNCICNKIFHVGDVGAGDTLKLVNNLMLGANMLIASEAMALGTKAGLDPDVLFEVISESSGRSYALEAKYPKFISQGNFDPGFSIDLEYKDLELAISTAKDMNMPLIMGNLTQQLYEAARCEGLGDRDISAMINMYEKWTGTKVRKDDEK</sequence>
<evidence type="ECO:0000259" key="5">
    <source>
        <dbReference type="Pfam" id="PF03446"/>
    </source>
</evidence>
<protein>
    <submittedName>
        <fullName evidence="7">3-hydroxyisobutyrate dehydrogenase</fullName>
        <ecNumber evidence="7">1.1.1.31</ecNumber>
    </submittedName>
</protein>
<keyword evidence="8" id="KW-1185">Reference proteome</keyword>
<evidence type="ECO:0000256" key="1">
    <source>
        <dbReference type="ARBA" id="ARBA00009080"/>
    </source>
</evidence>
<dbReference type="InterPro" id="IPR008927">
    <property type="entry name" value="6-PGluconate_DH-like_C_sf"/>
</dbReference>
<dbReference type="GO" id="GO:0016054">
    <property type="term" value="P:organic acid catabolic process"/>
    <property type="evidence" value="ECO:0007669"/>
    <property type="project" value="UniProtKB-ARBA"/>
</dbReference>
<reference evidence="7 8" key="2">
    <citation type="journal article" date="2011" name="J. Bacteriol.">
        <title>Complete genome sequence of the anaerobic, halophilic alkalithermophile Natranaerobius thermophilus JW/NM-WN-LF.</title>
        <authorList>
            <person name="Zhao B."/>
            <person name="Mesbah N.M."/>
            <person name="Dalin E."/>
            <person name="Goodwin L."/>
            <person name="Nolan M."/>
            <person name="Pitluck S."/>
            <person name="Chertkov O."/>
            <person name="Brettin T.S."/>
            <person name="Han J."/>
            <person name="Larimer F.W."/>
            <person name="Land M.L."/>
            <person name="Hauser L."/>
            <person name="Kyrpides N."/>
            <person name="Wiegel J."/>
        </authorList>
    </citation>
    <scope>NUCLEOTIDE SEQUENCE [LARGE SCALE GENOMIC DNA]</scope>
    <source>
        <strain evidence="8">ATCC BAA-1301 / DSM 18059 / JW/NM-WN-LF</strain>
    </source>
</reference>
<evidence type="ECO:0000259" key="6">
    <source>
        <dbReference type="Pfam" id="PF14833"/>
    </source>
</evidence>
<dbReference type="GO" id="GO:0051287">
    <property type="term" value="F:NAD binding"/>
    <property type="evidence" value="ECO:0007669"/>
    <property type="project" value="InterPro"/>
</dbReference>
<reference evidence="7 8" key="1">
    <citation type="submission" date="2008-04" db="EMBL/GenBank/DDBJ databases">
        <title>Complete sequence of chromosome of Natranaerobius thermophilus JW/NM-WN-LF.</title>
        <authorList>
            <consortium name="US DOE Joint Genome Institute"/>
            <person name="Copeland A."/>
            <person name="Lucas S."/>
            <person name="Lapidus A."/>
            <person name="Glavina del Rio T."/>
            <person name="Dalin E."/>
            <person name="Tice H."/>
            <person name="Bruce D."/>
            <person name="Goodwin L."/>
            <person name="Pitluck S."/>
            <person name="Chertkov O."/>
            <person name="Brettin T."/>
            <person name="Detter J.C."/>
            <person name="Han C."/>
            <person name="Kuske C.R."/>
            <person name="Schmutz J."/>
            <person name="Larimer F."/>
            <person name="Land M."/>
            <person name="Hauser L."/>
            <person name="Kyrpides N."/>
            <person name="Lykidis A."/>
            <person name="Mesbah N.M."/>
            <person name="Wiegel J."/>
        </authorList>
    </citation>
    <scope>NUCLEOTIDE SEQUENCE [LARGE SCALE GENOMIC DNA]</scope>
    <source>
        <strain evidence="8">ATCC BAA-1301 / DSM 18059 / JW/NM-WN-LF</strain>
    </source>
</reference>
<dbReference type="InParanoid" id="B2A7L8"/>
<proteinExistence type="inferred from homology"/>
<dbReference type="InterPro" id="IPR015815">
    <property type="entry name" value="HIBADH-related"/>
</dbReference>
<evidence type="ECO:0000313" key="8">
    <source>
        <dbReference type="Proteomes" id="UP000001683"/>
    </source>
</evidence>
<dbReference type="InterPro" id="IPR013328">
    <property type="entry name" value="6PGD_dom2"/>
</dbReference>
<dbReference type="AlphaFoldDB" id="B2A7L8"/>
<dbReference type="PROSITE" id="PS00895">
    <property type="entry name" value="3_HYDROXYISOBUT_DH"/>
    <property type="match status" value="1"/>
</dbReference>
<comment type="similarity">
    <text evidence="1">Belongs to the HIBADH-related family.</text>
</comment>